<keyword evidence="6" id="KW-1185">Reference proteome</keyword>
<proteinExistence type="inferred from homology"/>
<dbReference type="GO" id="GO:0005737">
    <property type="term" value="C:cytoplasm"/>
    <property type="evidence" value="ECO:0007669"/>
    <property type="project" value="TreeGrafter"/>
</dbReference>
<dbReference type="PANTHER" id="PTHR10358">
    <property type="entry name" value="ENDOSULFINE"/>
    <property type="match status" value="1"/>
</dbReference>
<sequence length="108" mass="12007">MSQQLSPQEQRLLKLYGKLPNSTQLLSKKIQDRKYFDSGDYALSKNASSGTPANFVGSQHPSPESIPHHHNLRYFESTSNSTNNYDSSPRRPSIVTTHVMNASDSLAA</sequence>
<reference evidence="5" key="3">
    <citation type="submission" date="2020-01" db="EMBL/GenBank/DDBJ databases">
        <authorList>
            <person name="Perkins V."/>
            <person name="Lessard M.-H."/>
            <person name="Dugat-Bony E."/>
            <person name="Frenette M."/>
            <person name="Labrie S."/>
        </authorList>
    </citation>
    <scope>NUCLEOTIDE SEQUENCE</scope>
    <source>
        <strain evidence="5">LMA-70</strain>
    </source>
</reference>
<evidence type="ECO:0000256" key="1">
    <source>
        <dbReference type="ARBA" id="ARBA00010520"/>
    </source>
</evidence>
<dbReference type="AlphaFoldDB" id="A0A0J9XJY6"/>
<accession>A0A0J9XJY6</accession>
<evidence type="ECO:0000313" key="5">
    <source>
        <dbReference type="EMBL" id="KAF5105153.1"/>
    </source>
</evidence>
<reference evidence="4 6" key="1">
    <citation type="submission" date="2014-03" db="EMBL/GenBank/DDBJ databases">
        <authorList>
            <person name="Casaregola S."/>
        </authorList>
    </citation>
    <scope>NUCLEOTIDE SEQUENCE [LARGE SCALE GENOMIC DNA]</scope>
    <source>
        <strain evidence="4 6">CLIB 918</strain>
    </source>
</reference>
<dbReference type="EMBL" id="QQZK01000001">
    <property type="protein sequence ID" value="KAF5105153.1"/>
    <property type="molecule type" value="Genomic_DNA"/>
</dbReference>
<dbReference type="OrthoDB" id="5949865at2759"/>
<evidence type="ECO:0000256" key="3">
    <source>
        <dbReference type="SAM" id="MobiDB-lite"/>
    </source>
</evidence>
<feature type="compositionally biased region" description="Polar residues" evidence="3">
    <location>
        <begin position="45"/>
        <end position="62"/>
    </location>
</feature>
<dbReference type="STRING" id="1173061.A0A0J9XJY6"/>
<dbReference type="InterPro" id="IPR006760">
    <property type="entry name" value="Endosulphine"/>
</dbReference>
<feature type="region of interest" description="Disordered" evidence="3">
    <location>
        <begin position="41"/>
        <end position="108"/>
    </location>
</feature>
<evidence type="ECO:0000313" key="6">
    <source>
        <dbReference type="Proteomes" id="UP000242525"/>
    </source>
</evidence>
<comment type="similarity">
    <text evidence="1 2">Belongs to the endosulfine family.</text>
</comment>
<comment type="function">
    <text evidence="2">Plays an essential role in initiation of the G0 program by preventing the degradation of specific nutrient-regulated mRNAs via the 5'-3' mRNA decay pathway.</text>
</comment>
<name>A0A0J9XJY6_GEOCN</name>
<comment type="caution">
    <text evidence="4">The sequence shown here is derived from an EMBL/GenBank/DDBJ whole genome shotgun (WGS) entry which is preliminary data.</text>
</comment>
<dbReference type="PANTHER" id="PTHR10358:SF6">
    <property type="entry name" value="ENDOSULFINE, ISOFORM A"/>
    <property type="match status" value="1"/>
</dbReference>
<dbReference type="Proteomes" id="UP000750522">
    <property type="component" value="Unassembled WGS sequence"/>
</dbReference>
<gene>
    <name evidence="4" type="ORF">BN980_GECA20s01154g</name>
    <name evidence="5" type="ORF">DV451_000069</name>
</gene>
<dbReference type="GO" id="GO:0004864">
    <property type="term" value="F:protein phosphatase inhibitor activity"/>
    <property type="evidence" value="ECO:0007669"/>
    <property type="project" value="TreeGrafter"/>
</dbReference>
<dbReference type="EMBL" id="CCBN010000020">
    <property type="protein sequence ID" value="CDO57325.1"/>
    <property type="molecule type" value="Genomic_DNA"/>
</dbReference>
<feature type="compositionally biased region" description="Polar residues" evidence="3">
    <location>
        <begin position="94"/>
        <end position="108"/>
    </location>
</feature>
<dbReference type="Proteomes" id="UP000242525">
    <property type="component" value="Unassembled WGS sequence"/>
</dbReference>
<evidence type="ECO:0000313" key="4">
    <source>
        <dbReference type="EMBL" id="CDO57325.1"/>
    </source>
</evidence>
<protein>
    <recommendedName>
        <fullName evidence="2">mRNA stability protein</fullName>
    </recommendedName>
</protein>
<dbReference type="Pfam" id="PF04667">
    <property type="entry name" value="Endosulfine"/>
    <property type="match status" value="1"/>
</dbReference>
<reference evidence="5" key="2">
    <citation type="journal article" date="2020" name="Front. Microbiol.">
        <title>Phenotypic and Genetic Characterization of the Cheese Ripening Yeast Geotrichum candidum.</title>
        <authorList>
            <person name="Perkins V."/>
            <person name="Vignola S."/>
            <person name="Lessard M.H."/>
            <person name="Plante P.L."/>
            <person name="Corbeil J."/>
            <person name="Dugat-Bony E."/>
            <person name="Frenette M."/>
            <person name="Labrie S."/>
        </authorList>
    </citation>
    <scope>NUCLEOTIDE SEQUENCE</scope>
    <source>
        <strain evidence="5">LMA-70</strain>
    </source>
</reference>
<organism evidence="4 6">
    <name type="scientific">Geotrichum candidum</name>
    <name type="common">Oospora lactis</name>
    <name type="synonym">Dipodascus geotrichum</name>
    <dbReference type="NCBI Taxonomy" id="1173061"/>
    <lineage>
        <taxon>Eukaryota</taxon>
        <taxon>Fungi</taxon>
        <taxon>Dikarya</taxon>
        <taxon>Ascomycota</taxon>
        <taxon>Saccharomycotina</taxon>
        <taxon>Dipodascomycetes</taxon>
        <taxon>Dipodascales</taxon>
        <taxon>Dipodascaceae</taxon>
        <taxon>Geotrichum</taxon>
    </lineage>
</organism>
<evidence type="ECO:0000256" key="2">
    <source>
        <dbReference type="RuleBase" id="RU363120"/>
    </source>
</evidence>